<dbReference type="PANTHER" id="PTHR34093:SF1">
    <property type="entry name" value="CHLORIDE CHANNEL CLIC-LIKE PROTEIN 1"/>
    <property type="match status" value="1"/>
</dbReference>
<evidence type="ECO:0000313" key="12">
    <source>
        <dbReference type="RefSeq" id="XP_013998258.1"/>
    </source>
</evidence>
<keyword evidence="6 9" id="KW-0472">Membrane</keyword>
<dbReference type="GO" id="GO:0005254">
    <property type="term" value="F:chloride channel activity"/>
    <property type="evidence" value="ECO:0007669"/>
    <property type="project" value="TreeGrafter"/>
</dbReference>
<evidence type="ECO:0000256" key="2">
    <source>
        <dbReference type="ARBA" id="ARBA00005944"/>
    </source>
</evidence>
<dbReference type="GO" id="GO:0005783">
    <property type="term" value="C:endoplasmic reticulum"/>
    <property type="evidence" value="ECO:0007669"/>
    <property type="project" value="TreeGrafter"/>
</dbReference>
<evidence type="ECO:0000256" key="10">
    <source>
        <dbReference type="SAM" id="SignalP"/>
    </source>
</evidence>
<keyword evidence="7" id="KW-0175">Coiled coil</keyword>
<sequence length="624" mass="70391">MKTSTGAVVMHIVTVAVCSLLLVAQGQIDDEEWLDPHDMLNYDASSKTMRKPAQPAELNNYPNVPTKRREYSQDLDQMEVRECNNKVEGLQREIEEYKKKITQVAQQPSSNPVFKRFLTKLLKEIEKVGLPTDLKNDIHYDAKVKLSRQAVTEIRKLLEGMDTWRTGALDNALSQILVDLKPHDYEAWRWHFEDTFGVEIDTVMKVSVWVLIIVVIICSELWSTVSWFVQFKRIFAICFLISLVWNWFYLYKIAFAEHQNKMVKMEGVDAKCTGRKKIDWWDNLKDWYRGAMTLQDDPCKMYYEVLMVNPILLVPPTKAITMTITTFFTEPLKHIGQGISEFLRALLKDLPVTLQIPVLLTIVFSILVFMYGSAQAAIQHGITRPLRVGGPRDPSPPALDQPMPEARLRGTDHNPLAGGDAPQCSPSPLSRRLGPAANQGAQDRTYVGQRSPPHRARKEPTRRHVETLRNGDWRYSEDKIISECWDDFTDAVDTNPLTVEGNTDIQAEMQQEPVEVGFITEGNDSQEAKPSPVKAKAKPNEEDVASDSKGAADSIAEHQEYTGGRASPVHATPTSGHGREQHDKFLKHEPESNFTLQTHPANAASVAGFIDNESVSLAAHAQPK</sequence>
<dbReference type="InterPro" id="IPR009231">
    <property type="entry name" value="Chloride_chnl_CLIC-like"/>
</dbReference>
<dbReference type="OMA" id="VQDDEWI"/>
<evidence type="ECO:0000256" key="4">
    <source>
        <dbReference type="ARBA" id="ARBA00022692"/>
    </source>
</evidence>
<keyword evidence="11" id="KW-1185">Reference proteome</keyword>
<evidence type="ECO:0000256" key="3">
    <source>
        <dbReference type="ARBA" id="ARBA00015571"/>
    </source>
</evidence>
<dbReference type="KEGG" id="sasa:106570443"/>
<dbReference type="GO" id="GO:0016020">
    <property type="term" value="C:membrane"/>
    <property type="evidence" value="ECO:0007669"/>
    <property type="project" value="UniProtKB-SubCell"/>
</dbReference>
<keyword evidence="4 9" id="KW-0812">Transmembrane</keyword>
<accession>A0A1S3M4T8</accession>
<dbReference type="PaxDb" id="8030-ENSSSAP00000022562"/>
<dbReference type="Bgee" id="ENSSSAG00000014828">
    <property type="expression patterns" value="Expressed in semen and 25 other cell types or tissues"/>
</dbReference>
<feature type="chain" id="PRO_5010284548" description="Chloride channel CLIC-like protein 1" evidence="10">
    <location>
        <begin position="27"/>
        <end position="624"/>
    </location>
</feature>
<feature type="region of interest" description="Disordered" evidence="8">
    <location>
        <begin position="385"/>
        <end position="463"/>
    </location>
</feature>
<keyword evidence="10" id="KW-0732">Signal</keyword>
<keyword evidence="5 9" id="KW-1133">Transmembrane helix</keyword>
<dbReference type="STRING" id="8030.ENSSSAP00000022562"/>
<evidence type="ECO:0000256" key="9">
    <source>
        <dbReference type="SAM" id="Phobius"/>
    </source>
</evidence>
<proteinExistence type="inferred from homology"/>
<dbReference type="OrthoDB" id="10037397at2759"/>
<feature type="signal peptide" evidence="10">
    <location>
        <begin position="1"/>
        <end position="26"/>
    </location>
</feature>
<feature type="transmembrane region" description="Helical" evidence="9">
    <location>
        <begin position="352"/>
        <end position="372"/>
    </location>
</feature>
<feature type="coiled-coil region" evidence="7">
    <location>
        <begin position="80"/>
        <end position="107"/>
    </location>
</feature>
<dbReference type="GeneID" id="106570443"/>
<feature type="transmembrane region" description="Helical" evidence="9">
    <location>
        <begin position="234"/>
        <end position="255"/>
    </location>
</feature>
<dbReference type="AlphaFoldDB" id="A0A1S3M4T8"/>
<evidence type="ECO:0000256" key="8">
    <source>
        <dbReference type="SAM" id="MobiDB-lite"/>
    </source>
</evidence>
<dbReference type="Proteomes" id="UP001652741">
    <property type="component" value="Chromosome ssa14"/>
</dbReference>
<evidence type="ECO:0000256" key="1">
    <source>
        <dbReference type="ARBA" id="ARBA00004141"/>
    </source>
</evidence>
<dbReference type="RefSeq" id="XP_013998258.1">
    <property type="nucleotide sequence ID" value="XM_014142783.2"/>
</dbReference>
<feature type="transmembrane region" description="Helical" evidence="9">
    <location>
        <begin position="208"/>
        <end position="228"/>
    </location>
</feature>
<comment type="similarity">
    <text evidence="2">Belongs to the chloride channel MCLC family.</text>
</comment>
<dbReference type="Pfam" id="PF05934">
    <property type="entry name" value="MCLC"/>
    <property type="match status" value="1"/>
</dbReference>
<dbReference type="PANTHER" id="PTHR34093">
    <property type="entry name" value="CHLORIDE CHANNEL CLIC-LIKE PROTEIN 1"/>
    <property type="match status" value="1"/>
</dbReference>
<name>A0A1S3M4T8_SALSA</name>
<evidence type="ECO:0000256" key="7">
    <source>
        <dbReference type="SAM" id="Coils"/>
    </source>
</evidence>
<reference evidence="12" key="1">
    <citation type="submission" date="2025-08" db="UniProtKB">
        <authorList>
            <consortium name="RefSeq"/>
        </authorList>
    </citation>
    <scope>IDENTIFICATION</scope>
</reference>
<feature type="region of interest" description="Disordered" evidence="8">
    <location>
        <begin position="521"/>
        <end position="600"/>
    </location>
</feature>
<evidence type="ECO:0000256" key="5">
    <source>
        <dbReference type="ARBA" id="ARBA00022989"/>
    </source>
</evidence>
<protein>
    <recommendedName>
        <fullName evidence="3">Chloride channel CLIC-like protein 1</fullName>
    </recommendedName>
</protein>
<evidence type="ECO:0000313" key="11">
    <source>
        <dbReference type="Proteomes" id="UP001652741"/>
    </source>
</evidence>
<organism evidence="11 12">
    <name type="scientific">Salmo salar</name>
    <name type="common">Atlantic salmon</name>
    <dbReference type="NCBI Taxonomy" id="8030"/>
    <lineage>
        <taxon>Eukaryota</taxon>
        <taxon>Metazoa</taxon>
        <taxon>Chordata</taxon>
        <taxon>Craniata</taxon>
        <taxon>Vertebrata</taxon>
        <taxon>Euteleostomi</taxon>
        <taxon>Actinopterygii</taxon>
        <taxon>Neopterygii</taxon>
        <taxon>Teleostei</taxon>
        <taxon>Protacanthopterygii</taxon>
        <taxon>Salmoniformes</taxon>
        <taxon>Salmonidae</taxon>
        <taxon>Salmoninae</taxon>
        <taxon>Salmo</taxon>
    </lineage>
</organism>
<feature type="compositionally biased region" description="Basic and acidic residues" evidence="8">
    <location>
        <begin position="577"/>
        <end position="591"/>
    </location>
</feature>
<gene>
    <name evidence="12" type="primary">LOC106570443</name>
</gene>
<comment type="subcellular location">
    <subcellularLocation>
        <location evidence="1">Membrane</location>
        <topology evidence="1">Multi-pass membrane protein</topology>
    </subcellularLocation>
</comment>
<evidence type="ECO:0000256" key="6">
    <source>
        <dbReference type="ARBA" id="ARBA00023136"/>
    </source>
</evidence>